<dbReference type="OrthoDB" id="9812626at2"/>
<accession>A0A4Q2KPU2</accession>
<keyword evidence="3" id="KW-0808">Transferase</keyword>
<reference evidence="3 4" key="1">
    <citation type="submission" date="2019-01" db="EMBL/GenBank/DDBJ databases">
        <title>Altererythrobacter rhizovicinus sp. nov., isolated from the rhizosphere soil of Haloxylon ammodendron.</title>
        <authorList>
            <person name="Li H.-P."/>
            <person name="Gou J.-Y."/>
            <person name="Yao D."/>
            <person name="Han Q.-Q."/>
            <person name="Shao K.-Z."/>
            <person name="Zhao Q."/>
            <person name="Zhang J.-L."/>
        </authorList>
    </citation>
    <scope>NUCLEOTIDE SEQUENCE [LARGE SCALE GENOMIC DNA]</scope>
    <source>
        <strain evidence="3 4">AY-3R</strain>
    </source>
</reference>
<dbReference type="InterPro" id="IPR015422">
    <property type="entry name" value="PyrdxlP-dep_Trfase_small"/>
</dbReference>
<organism evidence="3 4">
    <name type="scientific">Pelagerythrobacter rhizovicinus</name>
    <dbReference type="NCBI Taxonomy" id="2268576"/>
    <lineage>
        <taxon>Bacteria</taxon>
        <taxon>Pseudomonadati</taxon>
        <taxon>Pseudomonadota</taxon>
        <taxon>Alphaproteobacteria</taxon>
        <taxon>Sphingomonadales</taxon>
        <taxon>Erythrobacteraceae</taxon>
        <taxon>Pelagerythrobacter</taxon>
    </lineage>
</organism>
<dbReference type="InterPro" id="IPR015421">
    <property type="entry name" value="PyrdxlP-dep_Trfase_major"/>
</dbReference>
<dbReference type="Proteomes" id="UP000293623">
    <property type="component" value="Unassembled WGS sequence"/>
</dbReference>
<dbReference type="SUPFAM" id="SSF53383">
    <property type="entry name" value="PLP-dependent transferases"/>
    <property type="match status" value="1"/>
</dbReference>
<protein>
    <submittedName>
        <fullName evidence="3">Aminotransferase class V-fold PLP-dependent enzyme</fullName>
    </submittedName>
</protein>
<comment type="caution">
    <text evidence="3">The sequence shown here is derived from an EMBL/GenBank/DDBJ whole genome shotgun (WGS) entry which is preliminary data.</text>
</comment>
<dbReference type="Gene3D" id="3.90.1150.10">
    <property type="entry name" value="Aspartate Aminotransferase, domain 1"/>
    <property type="match status" value="1"/>
</dbReference>
<dbReference type="InterPro" id="IPR000192">
    <property type="entry name" value="Aminotrans_V_dom"/>
</dbReference>
<feature type="domain" description="Aminotransferase class V" evidence="2">
    <location>
        <begin position="74"/>
        <end position="358"/>
    </location>
</feature>
<gene>
    <name evidence="3" type="ORF">ETX26_02190</name>
</gene>
<dbReference type="EMBL" id="SDPV01000001">
    <property type="protein sequence ID" value="RXZ66639.1"/>
    <property type="molecule type" value="Genomic_DNA"/>
</dbReference>
<evidence type="ECO:0000256" key="1">
    <source>
        <dbReference type="ARBA" id="ARBA00022898"/>
    </source>
</evidence>
<dbReference type="PANTHER" id="PTHR43586:SF15">
    <property type="entry name" value="BLR3095 PROTEIN"/>
    <property type="match status" value="1"/>
</dbReference>
<sequence>MEMSRRAVLTATAALPVAARAGAPKKLPDRSAFDVEGTYLDSGTMHPPARGARAAVADYFARRGTAADYPIHAVEERVKERFARLVGASPAELAFVQSTTAGEQMVIDALDLPRAGGRIVTDTLHFFGSFYLYEELARRGMDVAWLRPRDGRIAIEDYERAITPGTRLVSLSLVSTYNGFEHDLKRVCEIAHARGALVYADIIHAAGAVPIDLHGSGVDFAATASYKWLMGDFGIGFLYARADRMDRLTRKRFGYYGLARFTPHVYPFDPPGDTVADVAARDDAEGMFAMGTRSHAGIVQLDWSLGYLLDLGVDRLTAWRQPLLDRLRVGLEAKGYSVATPPGCRAPLMTCVLADARAKLGERLTNAGVRITLSKNRFRVCPSMFNGEQDIDRLLDALPRA</sequence>
<name>A0A4Q2KPU2_9SPHN</name>
<dbReference type="InterPro" id="IPR015424">
    <property type="entry name" value="PyrdxlP-dep_Trfase"/>
</dbReference>
<dbReference type="PROSITE" id="PS51318">
    <property type="entry name" value="TAT"/>
    <property type="match status" value="1"/>
</dbReference>
<evidence type="ECO:0000313" key="3">
    <source>
        <dbReference type="EMBL" id="RXZ66639.1"/>
    </source>
</evidence>
<proteinExistence type="predicted"/>
<keyword evidence="3" id="KW-0032">Aminotransferase</keyword>
<dbReference type="Gene3D" id="3.40.640.10">
    <property type="entry name" value="Type I PLP-dependent aspartate aminotransferase-like (Major domain)"/>
    <property type="match status" value="1"/>
</dbReference>
<dbReference type="InterPro" id="IPR006311">
    <property type="entry name" value="TAT_signal"/>
</dbReference>
<keyword evidence="1" id="KW-0663">Pyridoxal phosphate</keyword>
<dbReference type="AlphaFoldDB" id="A0A4Q2KPU2"/>
<keyword evidence="4" id="KW-1185">Reference proteome</keyword>
<evidence type="ECO:0000313" key="4">
    <source>
        <dbReference type="Proteomes" id="UP000293623"/>
    </source>
</evidence>
<dbReference type="GO" id="GO:0008483">
    <property type="term" value="F:transaminase activity"/>
    <property type="evidence" value="ECO:0007669"/>
    <property type="project" value="UniProtKB-KW"/>
</dbReference>
<dbReference type="Pfam" id="PF00266">
    <property type="entry name" value="Aminotran_5"/>
    <property type="match status" value="1"/>
</dbReference>
<evidence type="ECO:0000259" key="2">
    <source>
        <dbReference type="Pfam" id="PF00266"/>
    </source>
</evidence>
<dbReference type="PANTHER" id="PTHR43586">
    <property type="entry name" value="CYSTEINE DESULFURASE"/>
    <property type="match status" value="1"/>
</dbReference>